<gene>
    <name evidence="2" type="ORF">RhiirA4_453912</name>
</gene>
<evidence type="ECO:0000313" key="2">
    <source>
        <dbReference type="EMBL" id="PKY40518.1"/>
    </source>
</evidence>
<protein>
    <recommendedName>
        <fullName evidence="1">TLDc domain-containing protein</fullName>
    </recommendedName>
</protein>
<reference evidence="2 3" key="1">
    <citation type="submission" date="2015-10" db="EMBL/GenBank/DDBJ databases">
        <title>Genome analyses suggest a sexual origin of heterokaryosis in a supposedly ancient asexual fungus.</title>
        <authorList>
            <person name="Ropars J."/>
            <person name="Sedzielewska K."/>
            <person name="Noel J."/>
            <person name="Charron P."/>
            <person name="Farinelli L."/>
            <person name="Marton T."/>
            <person name="Kruger M."/>
            <person name="Pelin A."/>
            <person name="Brachmann A."/>
            <person name="Corradi N."/>
        </authorList>
    </citation>
    <scope>NUCLEOTIDE SEQUENCE [LARGE SCALE GENOMIC DNA]</scope>
    <source>
        <strain evidence="2 3">A4</strain>
    </source>
</reference>
<keyword evidence="3" id="KW-1185">Reference proteome</keyword>
<comment type="caution">
    <text evidence="2">The sequence shown here is derived from an EMBL/GenBank/DDBJ whole genome shotgun (WGS) entry which is preliminary data.</text>
</comment>
<dbReference type="EMBL" id="LLXI01000106">
    <property type="protein sequence ID" value="PKY40518.1"/>
    <property type="molecule type" value="Genomic_DNA"/>
</dbReference>
<dbReference type="AlphaFoldDB" id="A0A2I1G1L5"/>
<organism evidence="2 3">
    <name type="scientific">Rhizophagus irregularis</name>
    <dbReference type="NCBI Taxonomy" id="588596"/>
    <lineage>
        <taxon>Eukaryota</taxon>
        <taxon>Fungi</taxon>
        <taxon>Fungi incertae sedis</taxon>
        <taxon>Mucoromycota</taxon>
        <taxon>Glomeromycotina</taxon>
        <taxon>Glomeromycetes</taxon>
        <taxon>Glomerales</taxon>
        <taxon>Glomeraceae</taxon>
        <taxon>Rhizophagus</taxon>
    </lineage>
</organism>
<evidence type="ECO:0000313" key="3">
    <source>
        <dbReference type="Proteomes" id="UP000234323"/>
    </source>
</evidence>
<accession>A0A2I1G1L5</accession>
<dbReference type="InterPro" id="IPR006571">
    <property type="entry name" value="TLDc_dom"/>
</dbReference>
<sequence>MKEIVIWENIIKWAYSIFSQEHYYKVRHLGKLLPKELEEENCPRKFIHLEILHKDRFGVDDFKLKCNNKGATIVILKLKNTDKIIGGYNPIRWSASNKQIF</sequence>
<name>A0A2I1G1L5_9GLOM</name>
<feature type="domain" description="TLDc" evidence="1">
    <location>
        <begin position="19"/>
        <end position="101"/>
    </location>
</feature>
<evidence type="ECO:0000259" key="1">
    <source>
        <dbReference type="PROSITE" id="PS51886"/>
    </source>
</evidence>
<dbReference type="Proteomes" id="UP000234323">
    <property type="component" value="Unassembled WGS sequence"/>
</dbReference>
<dbReference type="PROSITE" id="PS51886">
    <property type="entry name" value="TLDC"/>
    <property type="match status" value="1"/>
</dbReference>
<proteinExistence type="predicted"/>